<evidence type="ECO:0000256" key="10">
    <source>
        <dbReference type="ARBA" id="ARBA00023235"/>
    </source>
</evidence>
<dbReference type="PROSITE" id="PS52041">
    <property type="entry name" value="TOPO_IIB"/>
    <property type="match status" value="1"/>
</dbReference>
<evidence type="ECO:0000256" key="9">
    <source>
        <dbReference type="ARBA" id="ARBA00023125"/>
    </source>
</evidence>
<reference evidence="16" key="1">
    <citation type="submission" date="2011-04" db="EMBL/GenBank/DDBJ databases">
        <title>Evolution of plant cell wall degrading machinery underlies the functional diversity of forest fungi.</title>
        <authorList>
            <consortium name="US DOE Joint Genome Institute (JGI-PGF)"/>
            <person name="Eastwood D.C."/>
            <person name="Floudas D."/>
            <person name="Binder M."/>
            <person name="Majcherczyk A."/>
            <person name="Schneider P."/>
            <person name="Aerts A."/>
            <person name="Asiegbu F.O."/>
            <person name="Baker S.E."/>
            <person name="Barry K."/>
            <person name="Bendiksby M."/>
            <person name="Blumentritt M."/>
            <person name="Coutinho P.M."/>
            <person name="Cullen D."/>
            <person name="Cullen D."/>
            <person name="Gathman A."/>
            <person name="Goodell B."/>
            <person name="Henrissat B."/>
            <person name="Ihrmark K."/>
            <person name="Kauserud H."/>
            <person name="Kohler A."/>
            <person name="LaButti K."/>
            <person name="Lapidus A."/>
            <person name="Lavin J.L."/>
            <person name="Lee Y.-H."/>
            <person name="Lindquist E."/>
            <person name="Lilly W."/>
            <person name="Lucas S."/>
            <person name="Morin E."/>
            <person name="Murat C."/>
            <person name="Oguiza J.A."/>
            <person name="Park J."/>
            <person name="Pisabarro A.G."/>
            <person name="Riley R."/>
            <person name="Rosling A."/>
            <person name="Salamov A."/>
            <person name="Schmidt O."/>
            <person name="Schmutz J."/>
            <person name="Skrede I."/>
            <person name="Stenlid J."/>
            <person name="Wiebenga A."/>
            <person name="Xie X."/>
            <person name="Kues U."/>
            <person name="Hibbett D.S."/>
            <person name="Hoffmeister D."/>
            <person name="Hogberg N."/>
            <person name="Martin F."/>
            <person name="Grigoriev I.V."/>
            <person name="Watkinson S.C."/>
        </authorList>
    </citation>
    <scope>NUCLEOTIDE SEQUENCE</scope>
    <source>
        <strain evidence="16">S7.9</strain>
    </source>
</reference>
<feature type="domain" description="Topoisomerase 6 subunit A/Spo11 TOPRIM" evidence="15">
    <location>
        <begin position="295"/>
        <end position="469"/>
    </location>
</feature>
<dbReference type="PANTHER" id="PTHR10848:SF0">
    <property type="entry name" value="MEIOTIC RECOMBINATION PROTEIN SPO11"/>
    <property type="match status" value="1"/>
</dbReference>
<dbReference type="InterPro" id="IPR013049">
    <property type="entry name" value="Spo11/TopoVI_A_N"/>
</dbReference>
<dbReference type="GO" id="GO:0007131">
    <property type="term" value="P:reciprocal meiotic recombination"/>
    <property type="evidence" value="ECO:0007669"/>
    <property type="project" value="TreeGrafter"/>
</dbReference>
<dbReference type="InterPro" id="IPR034136">
    <property type="entry name" value="TOPRIM_Topo6A/Spo11"/>
</dbReference>
<accession>F8NTQ9</accession>
<dbReference type="InterPro" id="IPR036078">
    <property type="entry name" value="Spo11/TopoVI_A_sf"/>
</dbReference>
<dbReference type="Proteomes" id="UP000008064">
    <property type="component" value="Unassembled WGS sequence"/>
</dbReference>
<keyword evidence="11" id="KW-0539">Nucleus</keyword>
<dbReference type="AlphaFoldDB" id="F8NTQ9"/>
<keyword evidence="10 12" id="KW-0413">Isomerase</keyword>
<dbReference type="KEGG" id="sla:SERLADRAFT_437454"/>
<dbReference type="GeneID" id="18814864"/>
<dbReference type="HOGENOM" id="CLU_037229_0_2_1"/>
<evidence type="ECO:0000256" key="12">
    <source>
        <dbReference type="PROSITE-ProRule" id="PRU01385"/>
    </source>
</evidence>
<proteinExistence type="inferred from homology"/>
<dbReference type="RefSeq" id="XP_007317851.1">
    <property type="nucleotide sequence ID" value="XM_007317789.1"/>
</dbReference>
<dbReference type="PRINTS" id="PR01550">
    <property type="entry name" value="TOP6AFAMILY"/>
</dbReference>
<evidence type="ECO:0000313" key="16">
    <source>
        <dbReference type="EMBL" id="EGO25729.1"/>
    </source>
</evidence>
<organism>
    <name type="scientific">Serpula lacrymans var. lacrymans (strain S7.9)</name>
    <name type="common">Dry rot fungus</name>
    <dbReference type="NCBI Taxonomy" id="578457"/>
    <lineage>
        <taxon>Eukaryota</taxon>
        <taxon>Fungi</taxon>
        <taxon>Dikarya</taxon>
        <taxon>Basidiomycota</taxon>
        <taxon>Agaricomycotina</taxon>
        <taxon>Agaricomycetes</taxon>
        <taxon>Agaricomycetidae</taxon>
        <taxon>Boletales</taxon>
        <taxon>Coniophorineae</taxon>
        <taxon>Serpulaceae</taxon>
        <taxon>Serpula</taxon>
    </lineage>
</organism>
<dbReference type="Pfam" id="PF21180">
    <property type="entry name" value="TOP6A-Spo11_Toprim"/>
    <property type="match status" value="1"/>
</dbReference>
<gene>
    <name evidence="16" type="ORF">SERLADRAFT_437454</name>
</gene>
<evidence type="ECO:0000259" key="15">
    <source>
        <dbReference type="Pfam" id="PF21180"/>
    </source>
</evidence>
<dbReference type="CDD" id="cd00223">
    <property type="entry name" value="TOPRIM_TopoIIB_SPO"/>
    <property type="match status" value="1"/>
</dbReference>
<evidence type="ECO:0000256" key="13">
    <source>
        <dbReference type="SAM" id="MobiDB-lite"/>
    </source>
</evidence>
<keyword evidence="9 12" id="KW-0238">DNA-binding</keyword>
<dbReference type="GO" id="GO:0005524">
    <property type="term" value="F:ATP binding"/>
    <property type="evidence" value="ECO:0007669"/>
    <property type="project" value="InterPro"/>
</dbReference>
<dbReference type="InterPro" id="IPR002815">
    <property type="entry name" value="Spo11/TopoVI_A"/>
</dbReference>
<feature type="domain" description="Spo11/DNA topoisomerase VI subunit A N-terminal" evidence="14">
    <location>
        <begin position="185"/>
        <end position="245"/>
    </location>
</feature>
<name>F8NTQ9_SERL9</name>
<protein>
    <recommendedName>
        <fullName evidence="5">DNA topoisomerase (ATP-hydrolyzing)</fullName>
        <ecNumber evidence="5">5.6.2.2</ecNumber>
    </recommendedName>
</protein>
<comment type="similarity">
    <text evidence="4 12">Belongs to the TOP6A family.</text>
</comment>
<dbReference type="Gene3D" id="3.40.1360.10">
    <property type="match status" value="1"/>
</dbReference>
<evidence type="ECO:0000256" key="8">
    <source>
        <dbReference type="ARBA" id="ARBA00023029"/>
    </source>
</evidence>
<feature type="active site" description="O-(5'-phospho-DNA)-tyrosine intermediate" evidence="12">
    <location>
        <position position="213"/>
    </location>
</feature>
<evidence type="ECO:0000256" key="6">
    <source>
        <dbReference type="ARBA" id="ARBA00022723"/>
    </source>
</evidence>
<evidence type="ECO:0000256" key="1">
    <source>
        <dbReference type="ARBA" id="ARBA00000185"/>
    </source>
</evidence>
<dbReference type="Pfam" id="PF04406">
    <property type="entry name" value="TP6A_N"/>
    <property type="match status" value="1"/>
</dbReference>
<comment type="cofactor">
    <cofactor evidence="2">
        <name>Mg(2+)</name>
        <dbReference type="ChEBI" id="CHEBI:18420"/>
    </cofactor>
</comment>
<keyword evidence="7" id="KW-0460">Magnesium</keyword>
<sequence length="498" mass="55703">MVQGDLETSRSVPVEASSPFKSNSYDGIMDELFCDDDSLDFLDHIVHPQAILDDSGGSYFGEDIFMSDGEDSIYLLSGDLEQNAQDSDEIDTDNQRAQSISNIEDLVLSFLTQLTGCLDDIAGYRNIDDADNSEADDSRKRSRPVKSKTRKIELRLADRRKKDSTCAAFRSVRYPLNSKGASAKPLAHIFRVLDFMHEALLYDIPVTKRDMYYKDVSLFKSQATVDRLVDDVAATFELNRSDLHVRASTKGLICGSGLLIHLTGGETIHINESEGALIPVGEDIDRFEIEGDMAWVLIVEKDAVFQTLCRLQFASHPSLPGPGIIITGKGYPDVATRQLVKTFSDNLPSHIPILALVDGDAYGIDILSVYKYGSWSLRHENGKLAAERVEWLGIWTSELAEYDHTNLLLGIDIDSMIPITKHDEKKAILMLQRPPETMPAPWRKELMRMLHTRRKAEIEILSAHYSNNVKHTSTNIPGYPFLLHYLSGKIIDIIAPSV</sequence>
<evidence type="ECO:0000256" key="3">
    <source>
        <dbReference type="ARBA" id="ARBA00004123"/>
    </source>
</evidence>
<dbReference type="GO" id="GO:0003677">
    <property type="term" value="F:DNA binding"/>
    <property type="evidence" value="ECO:0007669"/>
    <property type="project" value="UniProtKB-UniRule"/>
</dbReference>
<evidence type="ECO:0000256" key="11">
    <source>
        <dbReference type="ARBA" id="ARBA00023242"/>
    </source>
</evidence>
<evidence type="ECO:0000259" key="14">
    <source>
        <dbReference type="Pfam" id="PF04406"/>
    </source>
</evidence>
<comment type="catalytic activity">
    <reaction evidence="1 12">
        <text>ATP-dependent breakage, passage and rejoining of double-stranded DNA.</text>
        <dbReference type="EC" id="5.6.2.2"/>
    </reaction>
</comment>
<dbReference type="PANTHER" id="PTHR10848">
    <property type="entry name" value="MEIOTIC RECOMBINATION PROTEIN SPO11"/>
    <property type="match status" value="1"/>
</dbReference>
<dbReference type="GO" id="GO:0046872">
    <property type="term" value="F:metal ion binding"/>
    <property type="evidence" value="ECO:0007669"/>
    <property type="project" value="UniProtKB-KW"/>
</dbReference>
<dbReference type="GO" id="GO:0042138">
    <property type="term" value="P:meiotic DNA double-strand break formation"/>
    <property type="evidence" value="ECO:0007669"/>
    <property type="project" value="InterPro"/>
</dbReference>
<dbReference type="GO" id="GO:0000706">
    <property type="term" value="P:meiotic DNA double-strand break processing"/>
    <property type="evidence" value="ECO:0007669"/>
    <property type="project" value="TreeGrafter"/>
</dbReference>
<dbReference type="SUPFAM" id="SSF56726">
    <property type="entry name" value="DNA topoisomerase IV, alpha subunit"/>
    <property type="match status" value="1"/>
</dbReference>
<evidence type="ECO:0000256" key="5">
    <source>
        <dbReference type="ARBA" id="ARBA00012895"/>
    </source>
</evidence>
<dbReference type="InterPro" id="IPR036388">
    <property type="entry name" value="WH-like_DNA-bd_sf"/>
</dbReference>
<evidence type="ECO:0000256" key="7">
    <source>
        <dbReference type="ARBA" id="ARBA00022842"/>
    </source>
</evidence>
<dbReference type="GO" id="GO:0000228">
    <property type="term" value="C:nuclear chromosome"/>
    <property type="evidence" value="ECO:0007669"/>
    <property type="project" value="TreeGrafter"/>
</dbReference>
<keyword evidence="8 12" id="KW-0799">Topoisomerase</keyword>
<comment type="subcellular location">
    <subcellularLocation>
        <location evidence="3">Nucleus</location>
    </subcellularLocation>
</comment>
<keyword evidence="6" id="KW-0479">Metal-binding</keyword>
<dbReference type="EC" id="5.6.2.2" evidence="5"/>
<dbReference type="InterPro" id="IPR013048">
    <property type="entry name" value="Meiotic_Spo11"/>
</dbReference>
<evidence type="ECO:0000256" key="2">
    <source>
        <dbReference type="ARBA" id="ARBA00001946"/>
    </source>
</evidence>
<evidence type="ECO:0000256" key="4">
    <source>
        <dbReference type="ARBA" id="ARBA00006559"/>
    </source>
</evidence>
<dbReference type="Gene3D" id="1.10.10.10">
    <property type="entry name" value="Winged helix-like DNA-binding domain superfamily/Winged helix DNA-binding domain"/>
    <property type="match status" value="1"/>
</dbReference>
<dbReference type="OrthoDB" id="5377392at2759"/>
<dbReference type="GO" id="GO:0003918">
    <property type="term" value="F:DNA topoisomerase type II (double strand cut, ATP-hydrolyzing) activity"/>
    <property type="evidence" value="ECO:0007669"/>
    <property type="project" value="UniProtKB-UniRule"/>
</dbReference>
<feature type="region of interest" description="Disordered" evidence="13">
    <location>
        <begin position="129"/>
        <end position="148"/>
    </location>
</feature>
<dbReference type="EMBL" id="GL945433">
    <property type="protein sequence ID" value="EGO25729.1"/>
    <property type="molecule type" value="Genomic_DNA"/>
</dbReference>
<dbReference type="PRINTS" id="PR01551">
    <property type="entry name" value="SPO11HOMOLOG"/>
</dbReference>